<name>A0A137SEF1_9GAMM</name>
<accession>A0A137SEF1</accession>
<keyword evidence="4" id="KW-1185">Reference proteome</keyword>
<dbReference type="InterPro" id="IPR046634">
    <property type="entry name" value="DUF6746"/>
</dbReference>
<dbReference type="RefSeq" id="WP_061331371.1">
    <property type="nucleotide sequence ID" value="NZ_LOCO01000003.1"/>
</dbReference>
<sequence length="123" mass="13690">MTKNLMFAILTCAAFAFGANTHASDVEHFKGKPSDTLEQAVSNFSEYNNKLEKVLAGDMTPEAMNEVHELTYTLENALGKINEELRQLADVLEEVHVASEHADGNAVKKHGQKYLEVSREVIR</sequence>
<dbReference type="EMBL" id="LOCO01000005">
    <property type="protein sequence ID" value="KXO10823.1"/>
    <property type="molecule type" value="Genomic_DNA"/>
</dbReference>
<gene>
    <name evidence="2" type="ORF">J122_1454</name>
    <name evidence="3" type="ORF">J122_947</name>
</gene>
<feature type="chain" id="PRO_5014246254" description="Soluble cytochrome b562" evidence="1">
    <location>
        <begin position="24"/>
        <end position="123"/>
    </location>
</feature>
<feature type="signal peptide" evidence="1">
    <location>
        <begin position="1"/>
        <end position="23"/>
    </location>
</feature>
<comment type="caution">
    <text evidence="2">The sequence shown here is derived from an EMBL/GenBank/DDBJ whole genome shotgun (WGS) entry which is preliminary data.</text>
</comment>
<dbReference type="Pfam" id="PF20531">
    <property type="entry name" value="DUF6746"/>
    <property type="match status" value="1"/>
</dbReference>
<reference evidence="2" key="1">
    <citation type="submission" date="2015-12" db="EMBL/GenBank/DDBJ databases">
        <authorList>
            <person name="Shamseldin A."/>
            <person name="Moawad H."/>
            <person name="Abd El-Rahim W.M."/>
            <person name="Sadowsky M.J."/>
        </authorList>
    </citation>
    <scope>NUCLEOTIDE SEQUENCE [LARGE SCALE GENOMIC DNA]</scope>
    <source>
        <strain evidence="2">LAMA 842</strain>
    </source>
</reference>
<evidence type="ECO:0000313" key="2">
    <source>
        <dbReference type="EMBL" id="KXO10823.1"/>
    </source>
</evidence>
<evidence type="ECO:0000313" key="4">
    <source>
        <dbReference type="Proteomes" id="UP000070282"/>
    </source>
</evidence>
<dbReference type="PATRIC" id="fig|1306954.6.peg.2495"/>
<protein>
    <recommendedName>
        <fullName evidence="5">Soluble cytochrome b562</fullName>
    </recommendedName>
</protein>
<proteinExistence type="predicted"/>
<dbReference type="Proteomes" id="UP000070282">
    <property type="component" value="Unassembled WGS sequence"/>
</dbReference>
<evidence type="ECO:0008006" key="5">
    <source>
        <dbReference type="Google" id="ProtNLM"/>
    </source>
</evidence>
<dbReference type="EMBL" id="LOCO01000003">
    <property type="protein sequence ID" value="KXO11488.1"/>
    <property type="molecule type" value="Genomic_DNA"/>
</dbReference>
<organism evidence="2 4">
    <name type="scientific">Marinobacter excellens LAMA 842</name>
    <dbReference type="NCBI Taxonomy" id="1306954"/>
    <lineage>
        <taxon>Bacteria</taxon>
        <taxon>Pseudomonadati</taxon>
        <taxon>Pseudomonadota</taxon>
        <taxon>Gammaproteobacteria</taxon>
        <taxon>Pseudomonadales</taxon>
        <taxon>Marinobacteraceae</taxon>
        <taxon>Marinobacter</taxon>
    </lineage>
</organism>
<dbReference type="AlphaFoldDB" id="A0A137SEF1"/>
<keyword evidence="1" id="KW-0732">Signal</keyword>
<evidence type="ECO:0000256" key="1">
    <source>
        <dbReference type="SAM" id="SignalP"/>
    </source>
</evidence>
<evidence type="ECO:0000313" key="3">
    <source>
        <dbReference type="EMBL" id="KXO11488.1"/>
    </source>
</evidence>
<reference evidence="4" key="2">
    <citation type="submission" date="2015-12" db="EMBL/GenBank/DDBJ databases">
        <authorList>
            <person name="Lima A."/>
            <person name="Farahani Zayas N."/>
            <person name="Castro Da Silva M.A."/>
            <person name="Cabral A."/>
            <person name="Pessatti M.L."/>
        </authorList>
    </citation>
    <scope>NUCLEOTIDE SEQUENCE [LARGE SCALE GENOMIC DNA]</scope>
    <source>
        <strain evidence="4">LAMA 842</strain>
    </source>
</reference>